<evidence type="ECO:0000313" key="3">
    <source>
        <dbReference type="EMBL" id="KAF2109558.1"/>
    </source>
</evidence>
<dbReference type="InterPro" id="IPR014010">
    <property type="entry name" value="REJ_dom"/>
</dbReference>
<keyword evidence="4" id="KW-1185">Reference proteome</keyword>
<feature type="compositionally biased region" description="Low complexity" evidence="1">
    <location>
        <begin position="7"/>
        <end position="20"/>
    </location>
</feature>
<name>A0A6A5YTZ0_9PLEO</name>
<feature type="region of interest" description="Disordered" evidence="1">
    <location>
        <begin position="118"/>
        <end position="195"/>
    </location>
</feature>
<evidence type="ECO:0000259" key="2">
    <source>
        <dbReference type="PROSITE" id="PS51111"/>
    </source>
</evidence>
<dbReference type="InterPro" id="IPR037830">
    <property type="entry name" value="ZZZ3"/>
</dbReference>
<dbReference type="PANTHER" id="PTHR22705">
    <property type="entry name" value="ZINC FINGER, ZZ DOMAIN CONTAINING 3"/>
    <property type="match status" value="1"/>
</dbReference>
<proteinExistence type="predicted"/>
<feature type="region of interest" description="Disordered" evidence="1">
    <location>
        <begin position="1"/>
        <end position="88"/>
    </location>
</feature>
<dbReference type="AlphaFoldDB" id="A0A6A5YTZ0"/>
<feature type="compositionally biased region" description="Basic and acidic residues" evidence="1">
    <location>
        <begin position="163"/>
        <end position="175"/>
    </location>
</feature>
<feature type="region of interest" description="Disordered" evidence="1">
    <location>
        <begin position="223"/>
        <end position="272"/>
    </location>
</feature>
<reference evidence="3" key="1">
    <citation type="journal article" date="2020" name="Stud. Mycol.">
        <title>101 Dothideomycetes genomes: a test case for predicting lifestyles and emergence of pathogens.</title>
        <authorList>
            <person name="Haridas S."/>
            <person name="Albert R."/>
            <person name="Binder M."/>
            <person name="Bloem J."/>
            <person name="Labutti K."/>
            <person name="Salamov A."/>
            <person name="Andreopoulos B."/>
            <person name="Baker S."/>
            <person name="Barry K."/>
            <person name="Bills G."/>
            <person name="Bluhm B."/>
            <person name="Cannon C."/>
            <person name="Castanera R."/>
            <person name="Culley D."/>
            <person name="Daum C."/>
            <person name="Ezra D."/>
            <person name="Gonzalez J."/>
            <person name="Henrissat B."/>
            <person name="Kuo A."/>
            <person name="Liang C."/>
            <person name="Lipzen A."/>
            <person name="Lutzoni F."/>
            <person name="Magnuson J."/>
            <person name="Mondo S."/>
            <person name="Nolan M."/>
            <person name="Ohm R."/>
            <person name="Pangilinan J."/>
            <person name="Park H.-J."/>
            <person name="Ramirez L."/>
            <person name="Alfaro M."/>
            <person name="Sun H."/>
            <person name="Tritt A."/>
            <person name="Yoshinaga Y."/>
            <person name="Zwiers L.-H."/>
            <person name="Turgeon B."/>
            <person name="Goodwin S."/>
            <person name="Spatafora J."/>
            <person name="Crous P."/>
            <person name="Grigoriev I."/>
        </authorList>
    </citation>
    <scope>NUCLEOTIDE SEQUENCE</scope>
    <source>
        <strain evidence="3">CBS 627.86</strain>
    </source>
</reference>
<organism evidence="3 4">
    <name type="scientific">Lophiotrema nucula</name>
    <dbReference type="NCBI Taxonomy" id="690887"/>
    <lineage>
        <taxon>Eukaryota</taxon>
        <taxon>Fungi</taxon>
        <taxon>Dikarya</taxon>
        <taxon>Ascomycota</taxon>
        <taxon>Pezizomycotina</taxon>
        <taxon>Dothideomycetes</taxon>
        <taxon>Pleosporomycetidae</taxon>
        <taxon>Pleosporales</taxon>
        <taxon>Lophiotremataceae</taxon>
        <taxon>Lophiotrema</taxon>
    </lineage>
</organism>
<protein>
    <recommendedName>
        <fullName evidence="2">REJ domain-containing protein</fullName>
    </recommendedName>
</protein>
<gene>
    <name evidence="3" type="ORF">BDV96DRAFT_651986</name>
</gene>
<feature type="compositionally biased region" description="Basic and acidic residues" evidence="1">
    <location>
        <begin position="21"/>
        <end position="30"/>
    </location>
</feature>
<dbReference type="Proteomes" id="UP000799770">
    <property type="component" value="Unassembled WGS sequence"/>
</dbReference>
<dbReference type="PROSITE" id="PS51111">
    <property type="entry name" value="REJ"/>
    <property type="match status" value="1"/>
</dbReference>
<sequence>MPALTIPSPTDSPASPVDSSSHSDRSDRKRSASASSDRPPVSPITPTVTAAQLASTEPTESRARVPPPENARFMRQPPAVSISESENPDAIALRSAISLLQLQREKSRRDIKALEELKNAAVSDPQGFARSLRSQQAHKPKTTDALTPTLSDIASPALATSDEGERNGLHRKDSAGADPPNAGKEDKAKFSAIPQPQNIIRCPPVNWAKYHVVGGSLDKLHEEQRQYPFMPEPPKSAQGGRGPPHSVAAPYSPFTDGIGEGQARPSSKKRPS</sequence>
<dbReference type="GO" id="GO:0016020">
    <property type="term" value="C:membrane"/>
    <property type="evidence" value="ECO:0007669"/>
    <property type="project" value="UniProtKB-SubCell"/>
</dbReference>
<dbReference type="PANTHER" id="PTHR22705:SF0">
    <property type="entry name" value="ZZ-TYPE ZINC FINGER-CONTAINING PROTEIN 3"/>
    <property type="match status" value="1"/>
</dbReference>
<dbReference type="EMBL" id="ML977342">
    <property type="protein sequence ID" value="KAF2109558.1"/>
    <property type="molecule type" value="Genomic_DNA"/>
</dbReference>
<dbReference type="OrthoDB" id="20473at2759"/>
<evidence type="ECO:0000256" key="1">
    <source>
        <dbReference type="SAM" id="MobiDB-lite"/>
    </source>
</evidence>
<feature type="compositionally biased region" description="Polar residues" evidence="1">
    <location>
        <begin position="44"/>
        <end position="58"/>
    </location>
</feature>
<accession>A0A6A5YTZ0</accession>
<feature type="domain" description="REJ" evidence="2">
    <location>
        <begin position="1"/>
        <end position="28"/>
    </location>
</feature>
<evidence type="ECO:0000313" key="4">
    <source>
        <dbReference type="Proteomes" id="UP000799770"/>
    </source>
</evidence>